<dbReference type="InterPro" id="IPR029069">
    <property type="entry name" value="HotDog_dom_sf"/>
</dbReference>
<dbReference type="PANTHER" id="PTHR47260">
    <property type="entry name" value="UPF0644 PROTEIN PB2B4.06"/>
    <property type="match status" value="1"/>
</dbReference>
<feature type="region of interest" description="Disordered" evidence="1">
    <location>
        <begin position="95"/>
        <end position="116"/>
    </location>
</feature>
<dbReference type="CDD" id="cd03443">
    <property type="entry name" value="PaaI_thioesterase"/>
    <property type="match status" value="1"/>
</dbReference>
<organism evidence="3 4">
    <name type="scientific">Exophiala bonariae</name>
    <dbReference type="NCBI Taxonomy" id="1690606"/>
    <lineage>
        <taxon>Eukaryota</taxon>
        <taxon>Fungi</taxon>
        <taxon>Dikarya</taxon>
        <taxon>Ascomycota</taxon>
        <taxon>Pezizomycotina</taxon>
        <taxon>Eurotiomycetes</taxon>
        <taxon>Chaetothyriomycetidae</taxon>
        <taxon>Chaetothyriales</taxon>
        <taxon>Herpotrichiellaceae</taxon>
        <taxon>Exophiala</taxon>
    </lineage>
</organism>
<proteinExistence type="predicted"/>
<comment type="caution">
    <text evidence="3">The sequence shown here is derived from an EMBL/GenBank/DDBJ whole genome shotgun (WGS) entry which is preliminary data.</text>
</comment>
<dbReference type="Gene3D" id="3.10.129.10">
    <property type="entry name" value="Hotdog Thioesterase"/>
    <property type="match status" value="1"/>
</dbReference>
<dbReference type="GeneID" id="89979447"/>
<dbReference type="SUPFAM" id="SSF54637">
    <property type="entry name" value="Thioesterase/thiol ester dehydrase-isomerase"/>
    <property type="match status" value="1"/>
</dbReference>
<evidence type="ECO:0000313" key="3">
    <source>
        <dbReference type="EMBL" id="KAK5044421.1"/>
    </source>
</evidence>
<dbReference type="PANTHER" id="PTHR47260:SF3">
    <property type="entry name" value="THIOESTERASE FAMILY PROTEIN (AFU_ORTHOLOGUE AFUA_7G03960)"/>
    <property type="match status" value="1"/>
</dbReference>
<dbReference type="InterPro" id="IPR006683">
    <property type="entry name" value="Thioestr_dom"/>
</dbReference>
<dbReference type="Pfam" id="PF03061">
    <property type="entry name" value="4HBT"/>
    <property type="match status" value="1"/>
</dbReference>
<dbReference type="RefSeq" id="XP_064700085.1">
    <property type="nucleotide sequence ID" value="XM_064854826.1"/>
</dbReference>
<keyword evidence="4" id="KW-1185">Reference proteome</keyword>
<evidence type="ECO:0000259" key="2">
    <source>
        <dbReference type="Pfam" id="PF03061"/>
    </source>
</evidence>
<dbReference type="Proteomes" id="UP001358417">
    <property type="component" value="Unassembled WGS sequence"/>
</dbReference>
<gene>
    <name evidence="3" type="ORF">LTR84_011293</name>
</gene>
<sequence length="237" mass="26485">MKEEFIEFDPSITDKRTFYSTFLSNYNPPVQAINHFASIPWTNKWLSNPAYKIIPFWSRHVKTSGEDTFFGNTINTTETVPHFIMIQLKDFITPEPSDASSGTKLASDANAHNNNPPINRGPAELIFLLQFGERGVDGHPGVIHGGVICALLDETMSAVISQHLDNATPKPRGQIFTANLNTSFRAPVTTPAAVILKCWLVRRDKRKWLTKGQIEDESGRVLAEANAIWVLVPENKI</sequence>
<protein>
    <recommendedName>
        <fullName evidence="2">Thioesterase domain-containing protein</fullName>
    </recommendedName>
</protein>
<accession>A0AAV9MSJ2</accession>
<evidence type="ECO:0000256" key="1">
    <source>
        <dbReference type="SAM" id="MobiDB-lite"/>
    </source>
</evidence>
<dbReference type="AlphaFoldDB" id="A0AAV9MSJ2"/>
<dbReference type="InterPro" id="IPR052061">
    <property type="entry name" value="PTE-AB_protein"/>
</dbReference>
<dbReference type="EMBL" id="JAVRRD010000051">
    <property type="protein sequence ID" value="KAK5044421.1"/>
    <property type="molecule type" value="Genomic_DNA"/>
</dbReference>
<feature type="domain" description="Thioesterase" evidence="2">
    <location>
        <begin position="141"/>
        <end position="222"/>
    </location>
</feature>
<evidence type="ECO:0000313" key="4">
    <source>
        <dbReference type="Proteomes" id="UP001358417"/>
    </source>
</evidence>
<feature type="compositionally biased region" description="Polar residues" evidence="1">
    <location>
        <begin position="98"/>
        <end position="116"/>
    </location>
</feature>
<reference evidence="3 4" key="1">
    <citation type="submission" date="2023-08" db="EMBL/GenBank/DDBJ databases">
        <title>Black Yeasts Isolated from many extreme environments.</title>
        <authorList>
            <person name="Coleine C."/>
            <person name="Stajich J.E."/>
            <person name="Selbmann L."/>
        </authorList>
    </citation>
    <scope>NUCLEOTIDE SEQUENCE [LARGE SCALE GENOMIC DNA]</scope>
    <source>
        <strain evidence="3 4">CCFEE 5792</strain>
    </source>
</reference>
<name>A0AAV9MSJ2_9EURO</name>